<comment type="caution">
    <text evidence="1">The sequence shown here is derived from an EMBL/GenBank/DDBJ whole genome shotgun (WGS) entry which is preliminary data.</text>
</comment>
<dbReference type="Proteomes" id="UP000326367">
    <property type="component" value="Unassembled WGS sequence"/>
</dbReference>
<dbReference type="RefSeq" id="WP_150455428.1">
    <property type="nucleotide sequence ID" value="NZ_VYKI01000022.1"/>
</dbReference>
<protein>
    <submittedName>
        <fullName evidence="1">DUF3829 domain-containing protein</fullName>
    </submittedName>
</protein>
<organism evidence="1 2">
    <name type="scientific">Stenotrophomonas cyclobalanopsidis</name>
    <dbReference type="NCBI Taxonomy" id="2771362"/>
    <lineage>
        <taxon>Bacteria</taxon>
        <taxon>Pseudomonadati</taxon>
        <taxon>Pseudomonadota</taxon>
        <taxon>Gammaproteobacteria</taxon>
        <taxon>Lysobacterales</taxon>
        <taxon>Lysobacteraceae</taxon>
        <taxon>Stenotrophomonas</taxon>
    </lineage>
</organism>
<dbReference type="Pfam" id="PF12889">
    <property type="entry name" value="DUF3829"/>
    <property type="match status" value="1"/>
</dbReference>
<dbReference type="InterPro" id="IPR024291">
    <property type="entry name" value="DUF3829"/>
</dbReference>
<name>A0ABQ6SYF3_9GAMM</name>
<gene>
    <name evidence="1" type="ORF">FJU31_14830</name>
</gene>
<dbReference type="EMBL" id="VYKI01000022">
    <property type="protein sequence ID" value="KAA8995436.1"/>
    <property type="molecule type" value="Genomic_DNA"/>
</dbReference>
<dbReference type="PROSITE" id="PS51257">
    <property type="entry name" value="PROKAR_LIPOPROTEIN"/>
    <property type="match status" value="1"/>
</dbReference>
<reference evidence="1 2" key="1">
    <citation type="journal article" date="2020" name="Antonie Van Leeuwenhoek">
        <title>Stenotrophomonas cyclobalanopsidis sp. nov., isolated from the leaf spot disease of Cyclobalanopsis patelliformis.</title>
        <authorList>
            <person name="Bian D.R."/>
            <person name="Xue H."/>
            <person name="Piao C.G."/>
            <person name="Li Y."/>
        </authorList>
    </citation>
    <scope>NUCLEOTIDE SEQUENCE [LARGE SCALE GENOMIC DNA]</scope>
    <source>
        <strain evidence="1 2">TPQG1-4</strain>
    </source>
</reference>
<proteinExistence type="predicted"/>
<evidence type="ECO:0000313" key="1">
    <source>
        <dbReference type="EMBL" id="KAA8995436.1"/>
    </source>
</evidence>
<accession>A0ABQ6SYF3</accession>
<evidence type="ECO:0000313" key="2">
    <source>
        <dbReference type="Proteomes" id="UP000326367"/>
    </source>
</evidence>
<keyword evidence="2" id="KW-1185">Reference proteome</keyword>
<sequence>MNASVRVLPVLLLGAVAGLSGCNKSTGLSLPDPSLAKVNAYIECYNGVEQPIHEGYETYTGWIKDVEAGPTGKEAQPRSPGKVLSHRVEYCGQPLTDALAMTPATPLDAPVREYQQAFQALYAKIEQADGYFSREEFRRDGGEGMRSQHAPLMQAYAAFFKASDALDVALEKNEEDRRAAQLKQIEKSEGRSMAYYHLRLVGEGKQLAVAFQEEKPDVTALRTRLADYEALVKEMQAAGIGKDDPMWGHVQRSAEMLIRKAGRGIERIEQGKPISAEGLAAERKASGSWLTSAPEGAQSDILDAYNDLVTTSNRMR</sequence>